<evidence type="ECO:0000313" key="2">
    <source>
        <dbReference type="Proteomes" id="UP001500888"/>
    </source>
</evidence>
<protein>
    <submittedName>
        <fullName evidence="1">Uncharacterized protein</fullName>
    </submittedName>
</protein>
<evidence type="ECO:0000313" key="1">
    <source>
        <dbReference type="EMBL" id="GAA3798221.1"/>
    </source>
</evidence>
<reference evidence="2" key="1">
    <citation type="journal article" date="2019" name="Int. J. Syst. Evol. Microbiol.">
        <title>The Global Catalogue of Microorganisms (GCM) 10K type strain sequencing project: providing services to taxonomists for standard genome sequencing and annotation.</title>
        <authorList>
            <consortium name="The Broad Institute Genomics Platform"/>
            <consortium name="The Broad Institute Genome Sequencing Center for Infectious Disease"/>
            <person name="Wu L."/>
            <person name="Ma J."/>
        </authorList>
    </citation>
    <scope>NUCLEOTIDE SEQUENCE [LARGE SCALE GENOMIC DNA]</scope>
    <source>
        <strain evidence="2">JCM 16908</strain>
    </source>
</reference>
<organism evidence="1 2">
    <name type="scientific">Sphaerisporangium flaviroseum</name>
    <dbReference type="NCBI Taxonomy" id="509199"/>
    <lineage>
        <taxon>Bacteria</taxon>
        <taxon>Bacillati</taxon>
        <taxon>Actinomycetota</taxon>
        <taxon>Actinomycetes</taxon>
        <taxon>Streptosporangiales</taxon>
        <taxon>Streptosporangiaceae</taxon>
        <taxon>Sphaerisporangium</taxon>
    </lineage>
</organism>
<accession>A0ABP7HRQ6</accession>
<comment type="caution">
    <text evidence="1">The sequence shown here is derived from an EMBL/GenBank/DDBJ whole genome shotgun (WGS) entry which is preliminary data.</text>
</comment>
<keyword evidence="2" id="KW-1185">Reference proteome</keyword>
<proteinExistence type="predicted"/>
<dbReference type="EMBL" id="BAAAZR010000002">
    <property type="protein sequence ID" value="GAA3798221.1"/>
    <property type="molecule type" value="Genomic_DNA"/>
</dbReference>
<name>A0ABP7HRQ6_9ACTN</name>
<dbReference type="Proteomes" id="UP001500888">
    <property type="component" value="Unassembled WGS sequence"/>
</dbReference>
<gene>
    <name evidence="1" type="ORF">GCM10022226_16980</name>
</gene>
<sequence>MMDAMVSRLPRPVCPATVYPATRSAVQPPISTAAWDVALPRMASIVATAPARSAAAEDGTMAVQYPDNMKYTSQAVLLRLVSVAHDHETPAVSCVTRSLIICGRY</sequence>